<organism evidence="2 3">
    <name type="scientific">Mucilaginibacter gracilis</name>
    <dbReference type="NCBI Taxonomy" id="423350"/>
    <lineage>
        <taxon>Bacteria</taxon>
        <taxon>Pseudomonadati</taxon>
        <taxon>Bacteroidota</taxon>
        <taxon>Sphingobacteriia</taxon>
        <taxon>Sphingobacteriales</taxon>
        <taxon>Sphingobacteriaceae</taxon>
        <taxon>Mucilaginibacter</taxon>
    </lineage>
</organism>
<keyword evidence="3" id="KW-1185">Reference proteome</keyword>
<proteinExistence type="predicted"/>
<evidence type="ECO:0000313" key="2">
    <source>
        <dbReference type="EMBL" id="RKR84455.1"/>
    </source>
</evidence>
<feature type="compositionally biased region" description="Basic and acidic residues" evidence="1">
    <location>
        <begin position="101"/>
        <end position="121"/>
    </location>
</feature>
<name>A0A495J648_9SPHI</name>
<dbReference type="AlphaFoldDB" id="A0A495J648"/>
<sequence>MLLIASINMKNTKRKSLIKSARKTAKKNILVSLIAELKKVSANIGAGSQKLEKVIEKGSGKLAKKVAKEIMLDEVAIVAAGEVEKTAEIPVTKKGKVKAAPADKADAVKEEPVALKNPDKKASKKKAKTTEVVTAS</sequence>
<evidence type="ECO:0000313" key="3">
    <source>
        <dbReference type="Proteomes" id="UP000268007"/>
    </source>
</evidence>
<dbReference type="Proteomes" id="UP000268007">
    <property type="component" value="Unassembled WGS sequence"/>
</dbReference>
<protein>
    <submittedName>
        <fullName evidence="2">Uncharacterized protein</fullName>
    </submittedName>
</protein>
<dbReference type="EMBL" id="RBKU01000001">
    <property type="protein sequence ID" value="RKR84455.1"/>
    <property type="molecule type" value="Genomic_DNA"/>
</dbReference>
<feature type="region of interest" description="Disordered" evidence="1">
    <location>
        <begin position="94"/>
        <end position="136"/>
    </location>
</feature>
<accession>A0A495J648</accession>
<gene>
    <name evidence="2" type="ORF">BDD43_4692</name>
</gene>
<comment type="caution">
    <text evidence="2">The sequence shown here is derived from an EMBL/GenBank/DDBJ whole genome shotgun (WGS) entry which is preliminary data.</text>
</comment>
<reference evidence="2 3" key="1">
    <citation type="submission" date="2018-10" db="EMBL/GenBank/DDBJ databases">
        <title>Genomic Encyclopedia of Archaeal and Bacterial Type Strains, Phase II (KMG-II): from individual species to whole genera.</title>
        <authorList>
            <person name="Goeker M."/>
        </authorList>
    </citation>
    <scope>NUCLEOTIDE SEQUENCE [LARGE SCALE GENOMIC DNA]</scope>
    <source>
        <strain evidence="2 3">DSM 18602</strain>
    </source>
</reference>
<evidence type="ECO:0000256" key="1">
    <source>
        <dbReference type="SAM" id="MobiDB-lite"/>
    </source>
</evidence>